<keyword evidence="5" id="KW-1015">Disulfide bond</keyword>
<feature type="domain" description="Plastocyanin-like" evidence="9">
    <location>
        <begin position="460"/>
        <end position="569"/>
    </location>
</feature>
<keyword evidence="7" id="KW-0812">Transmembrane</keyword>
<evidence type="ECO:0000256" key="6">
    <source>
        <dbReference type="ARBA" id="ARBA00023180"/>
    </source>
</evidence>
<dbReference type="PANTHER" id="PTHR11709">
    <property type="entry name" value="MULTI-COPPER OXIDASE"/>
    <property type="match status" value="1"/>
</dbReference>
<keyword evidence="4" id="KW-0186">Copper</keyword>
<dbReference type="InterPro" id="IPR008972">
    <property type="entry name" value="Cupredoxin"/>
</dbReference>
<feature type="domain" description="Plastocyanin-like" evidence="10">
    <location>
        <begin position="94"/>
        <end position="203"/>
    </location>
</feature>
<dbReference type="Gene3D" id="2.60.40.420">
    <property type="entry name" value="Cupredoxins - blue copper proteins"/>
    <property type="match status" value="3"/>
</dbReference>
<evidence type="ECO:0000256" key="2">
    <source>
        <dbReference type="ARBA" id="ARBA00022723"/>
    </source>
</evidence>
<evidence type="ECO:0000256" key="1">
    <source>
        <dbReference type="ARBA" id="ARBA00010609"/>
    </source>
</evidence>
<dbReference type="GO" id="GO:0016491">
    <property type="term" value="F:oxidoreductase activity"/>
    <property type="evidence" value="ECO:0007669"/>
    <property type="project" value="UniProtKB-KW"/>
</dbReference>
<dbReference type="AlphaFoldDB" id="Q6RYA3"/>
<keyword evidence="6" id="KW-0325">Glycoprotein</keyword>
<dbReference type="CDD" id="cd13886">
    <property type="entry name" value="CuRO_2_MCO_like_1"/>
    <property type="match status" value="1"/>
</dbReference>
<protein>
    <submittedName>
        <fullName evidence="11">Multicopper oxidase</fullName>
    </submittedName>
</protein>
<evidence type="ECO:0000259" key="8">
    <source>
        <dbReference type="Pfam" id="PF00394"/>
    </source>
</evidence>
<dbReference type="CDD" id="cd13857">
    <property type="entry name" value="CuRO_1_Diphenol_Ox"/>
    <property type="match status" value="1"/>
</dbReference>
<accession>Q6RYA3</accession>
<keyword evidence="7" id="KW-0472">Membrane</keyword>
<reference evidence="11" key="1">
    <citation type="submission" date="2003-11" db="EMBL/GenBank/DDBJ databases">
        <title>Cloning of a multicopper oxidase gene from Auricularia auricula and its expresion in yeast.</title>
        <authorList>
            <person name="Zhang Y."/>
            <person name="Ma L."/>
        </authorList>
    </citation>
    <scope>NUCLEOTIDE SEQUENCE</scope>
</reference>
<keyword evidence="2" id="KW-0479">Metal-binding</keyword>
<dbReference type="PROSITE" id="PS00080">
    <property type="entry name" value="MULTICOPPER_OXIDASE2"/>
    <property type="match status" value="1"/>
</dbReference>
<dbReference type="InterPro" id="IPR033138">
    <property type="entry name" value="Cu_oxidase_CS"/>
</dbReference>
<proteinExistence type="evidence at transcript level"/>
<dbReference type="SUPFAM" id="SSF49503">
    <property type="entry name" value="Cupredoxins"/>
    <property type="match status" value="3"/>
</dbReference>
<keyword evidence="7" id="KW-1133">Transmembrane helix</keyword>
<dbReference type="GO" id="GO:0005507">
    <property type="term" value="F:copper ion binding"/>
    <property type="evidence" value="ECO:0007669"/>
    <property type="project" value="InterPro"/>
</dbReference>
<dbReference type="InterPro" id="IPR011707">
    <property type="entry name" value="Cu-oxidase-like_N"/>
</dbReference>
<sequence>MAPAQRSKHAHTIVILLVAGVALLALVLGLGLGLGLRNRNKDASAASGATSNLSSQLTAQNGSHAFFIRGAAAMAKDPPQTREYNFTISNVRGAPAGVEKDMVVVNNIWPGPTIEVNQHDRVVIRVMNRAQNATAIHWHGLYQRGTPFYDGTHGITQCGIPPGQDLVYNFTLGDFSGTTWWHSHYMTQYTDGVTGAFIVHPTNATVSAPTYDTDSLIQVGDMYHTISDKLLAAFTSPSGIDGTPGDEPVPDTGTINGMGQYGVNGSQVGTCYKLTLAPNATHRLRIINSGSFADVRFSVDGHPLTVVETDGVEVAPYVVEAVQVSVAQRYSVLLTTNNTAGVYWMRAVVQEDMFTYDQPGFNGNALGVLQYTGVDNSTMPDPGLVDNNPGTGKNLTLMDTALLRPASKQHPPKATLTYKITVSFQVTADNGFFAFINSTSWTPLSGSPTLFSHLGADTVGANTFDNSQLILTSPNSEVIDLIIDNLDDGDHPFHLHGYKFWIMGTGDGRYQGQDVDDVVNPLLRDTHLIPSFTWTVLRFVANNPGAWAFHCHISWHMAIGLLVQFYTMPTEAAGLLLPQDMVDQCSTEGASARVR</sequence>
<dbReference type="Pfam" id="PF07732">
    <property type="entry name" value="Cu-oxidase_3"/>
    <property type="match status" value="1"/>
</dbReference>
<dbReference type="PANTHER" id="PTHR11709:SF511">
    <property type="entry name" value="LACCASE"/>
    <property type="match status" value="1"/>
</dbReference>
<evidence type="ECO:0000256" key="4">
    <source>
        <dbReference type="ARBA" id="ARBA00023008"/>
    </source>
</evidence>
<dbReference type="PROSITE" id="PS00079">
    <property type="entry name" value="MULTICOPPER_OXIDASE1"/>
    <property type="match status" value="1"/>
</dbReference>
<dbReference type="InterPro" id="IPR045087">
    <property type="entry name" value="Cu-oxidase_fam"/>
</dbReference>
<comment type="similarity">
    <text evidence="1">Belongs to the multicopper oxidase family.</text>
</comment>
<evidence type="ECO:0000256" key="3">
    <source>
        <dbReference type="ARBA" id="ARBA00023002"/>
    </source>
</evidence>
<dbReference type="EMBL" id="AY485828">
    <property type="protein sequence ID" value="AAR82933.1"/>
    <property type="molecule type" value="mRNA"/>
</dbReference>
<evidence type="ECO:0000256" key="7">
    <source>
        <dbReference type="SAM" id="Phobius"/>
    </source>
</evidence>
<dbReference type="InterPro" id="IPR002355">
    <property type="entry name" value="Cu_oxidase_Cu_BS"/>
</dbReference>
<dbReference type="InterPro" id="IPR001117">
    <property type="entry name" value="Cu-oxidase_2nd"/>
</dbReference>
<keyword evidence="3" id="KW-0560">Oxidoreductase</keyword>
<feature type="transmembrane region" description="Helical" evidence="7">
    <location>
        <begin position="12"/>
        <end position="36"/>
    </location>
</feature>
<dbReference type="Pfam" id="PF00394">
    <property type="entry name" value="Cu-oxidase"/>
    <property type="match status" value="1"/>
</dbReference>
<organism evidence="11">
    <name type="scientific">Auricularia auricula-judae</name>
    <name type="common">Judas ear fungus</name>
    <name type="synonym">Tremella auricula-judae</name>
    <dbReference type="NCBI Taxonomy" id="29892"/>
    <lineage>
        <taxon>Eukaryota</taxon>
        <taxon>Fungi</taxon>
        <taxon>Dikarya</taxon>
        <taxon>Basidiomycota</taxon>
        <taxon>Agaricomycotina</taxon>
        <taxon>Agaricomycetes</taxon>
        <taxon>Auriculariales</taxon>
        <taxon>Auriculariaceae</taxon>
        <taxon>Auricularia</taxon>
    </lineage>
</organism>
<dbReference type="Pfam" id="PF07731">
    <property type="entry name" value="Cu-oxidase_2"/>
    <property type="match status" value="1"/>
</dbReference>
<evidence type="ECO:0000259" key="9">
    <source>
        <dbReference type="Pfam" id="PF07731"/>
    </source>
</evidence>
<dbReference type="CDD" id="cd13910">
    <property type="entry name" value="CuRO_3_MCO_like_4"/>
    <property type="match status" value="1"/>
</dbReference>
<evidence type="ECO:0000259" key="10">
    <source>
        <dbReference type="Pfam" id="PF07732"/>
    </source>
</evidence>
<evidence type="ECO:0000256" key="5">
    <source>
        <dbReference type="ARBA" id="ARBA00023157"/>
    </source>
</evidence>
<feature type="domain" description="Plastocyanin-like" evidence="8">
    <location>
        <begin position="216"/>
        <end position="373"/>
    </location>
</feature>
<name>Q6RYA3_AURAJ</name>
<evidence type="ECO:0000313" key="11">
    <source>
        <dbReference type="EMBL" id="AAR82933.1"/>
    </source>
</evidence>
<dbReference type="InterPro" id="IPR011706">
    <property type="entry name" value="Cu-oxidase_C"/>
</dbReference>